<dbReference type="EMBL" id="JABGBP010000303">
    <property type="protein sequence ID" value="NOL60803.1"/>
    <property type="molecule type" value="Genomic_DNA"/>
</dbReference>
<gene>
    <name evidence="1" type="ORF">HLB00_08175</name>
</gene>
<reference evidence="1 2" key="1">
    <citation type="submission" date="2020-05" db="EMBL/GenBank/DDBJ databases">
        <authorList>
            <person name="Zhang R."/>
        </authorList>
    </citation>
    <scope>NUCLEOTIDE SEQUENCE [LARGE SCALE GENOMIC DNA]</scope>
    <source>
        <strain evidence="1 2">DSM 28986</strain>
    </source>
</reference>
<dbReference type="RefSeq" id="WP_171481924.1">
    <property type="nucleotide sequence ID" value="NZ_JABGBP010000303.1"/>
</dbReference>
<sequence>MAGNYEIKKVHQSEDFAMLRVPEIEVEGSSIDTISRAVNKKIPQAFIRTYTKDIGKTFYEVFMKTDLPNLRAIDSDCEKRQNFIDSRLPPNVAAANAVNGNLIPTIILVIDIGVGDVLLDSDVQYINDILTWVSNKIYV</sequence>
<feature type="non-terminal residue" evidence="1">
    <location>
        <position position="139"/>
    </location>
</feature>
<evidence type="ECO:0000313" key="2">
    <source>
        <dbReference type="Proteomes" id="UP000546917"/>
    </source>
</evidence>
<dbReference type="AlphaFoldDB" id="A0A7K4FP69"/>
<dbReference type="Proteomes" id="UP000546917">
    <property type="component" value="Unassembled WGS sequence"/>
</dbReference>
<proteinExistence type="predicted"/>
<evidence type="ECO:0000313" key="1">
    <source>
        <dbReference type="EMBL" id="NOL60803.1"/>
    </source>
</evidence>
<comment type="caution">
    <text evidence="1">The sequence shown here is derived from an EMBL/GenBank/DDBJ whole genome shotgun (WGS) entry which is preliminary data.</text>
</comment>
<protein>
    <submittedName>
        <fullName evidence="1">Uncharacterized protein</fullName>
    </submittedName>
</protein>
<name>A0A7K4FP69_9ARCH</name>
<accession>A0A7K4FP69</accession>
<organism evidence="1 2">
    <name type="scientific">Ferroplasma acidiphilum</name>
    <dbReference type="NCBI Taxonomy" id="74969"/>
    <lineage>
        <taxon>Archaea</taxon>
        <taxon>Methanobacteriati</taxon>
        <taxon>Thermoplasmatota</taxon>
        <taxon>Thermoplasmata</taxon>
        <taxon>Thermoplasmatales</taxon>
        <taxon>Ferroplasmaceae</taxon>
        <taxon>Ferroplasma</taxon>
    </lineage>
</organism>